<evidence type="ECO:0000259" key="4">
    <source>
        <dbReference type="Pfam" id="PF21773"/>
    </source>
</evidence>
<keyword evidence="1 2" id="KW-0175">Coiled coil</keyword>
<dbReference type="InterPro" id="IPR049258">
    <property type="entry name" value="ODAD1_CC"/>
</dbReference>
<feature type="coiled-coil region" evidence="2">
    <location>
        <begin position="328"/>
        <end position="392"/>
    </location>
</feature>
<evidence type="ECO:0000256" key="2">
    <source>
        <dbReference type="SAM" id="Coils"/>
    </source>
</evidence>
<dbReference type="AlphaFoldDB" id="A0A0V0QM80"/>
<dbReference type="GO" id="GO:0097542">
    <property type="term" value="C:ciliary tip"/>
    <property type="evidence" value="ECO:0007669"/>
    <property type="project" value="TreeGrafter"/>
</dbReference>
<proteinExistence type="predicted"/>
<dbReference type="EMBL" id="LDAU01000143">
    <property type="protein sequence ID" value="KRX03169.1"/>
    <property type="molecule type" value="Genomic_DNA"/>
</dbReference>
<keyword evidence="6" id="KW-1185">Reference proteome</keyword>
<feature type="compositionally biased region" description="Basic and acidic residues" evidence="3">
    <location>
        <begin position="10"/>
        <end position="21"/>
    </location>
</feature>
<dbReference type="InParanoid" id="A0A0V0QM80"/>
<dbReference type="OMA" id="VIQEWKS"/>
<dbReference type="GO" id="GO:0003341">
    <property type="term" value="P:cilium movement"/>
    <property type="evidence" value="ECO:0007669"/>
    <property type="project" value="InterPro"/>
</dbReference>
<protein>
    <recommendedName>
        <fullName evidence="4">ODAD1 central coiled coil region domain-containing protein</fullName>
    </recommendedName>
</protein>
<dbReference type="GO" id="GO:0036064">
    <property type="term" value="C:ciliary basal body"/>
    <property type="evidence" value="ECO:0007669"/>
    <property type="project" value="TreeGrafter"/>
</dbReference>
<dbReference type="Pfam" id="PF21773">
    <property type="entry name" value="ODAD1_CC"/>
    <property type="match status" value="1"/>
</dbReference>
<feature type="coiled-coil region" evidence="2">
    <location>
        <begin position="161"/>
        <end position="281"/>
    </location>
</feature>
<reference evidence="5 6" key="1">
    <citation type="journal article" date="2015" name="Sci. Rep.">
        <title>Genome of the facultative scuticociliatosis pathogen Pseudocohnilembus persalinus provides insight into its virulence through horizontal gene transfer.</title>
        <authorList>
            <person name="Xiong J."/>
            <person name="Wang G."/>
            <person name="Cheng J."/>
            <person name="Tian M."/>
            <person name="Pan X."/>
            <person name="Warren A."/>
            <person name="Jiang C."/>
            <person name="Yuan D."/>
            <person name="Miao W."/>
        </authorList>
    </citation>
    <scope>NUCLEOTIDE SEQUENCE [LARGE SCALE GENOMIC DNA]</scope>
    <source>
        <strain evidence="5">36N120E</strain>
    </source>
</reference>
<dbReference type="PANTHER" id="PTHR46518:SF1">
    <property type="entry name" value="OUTER DYNEIN ARM-DOCKING COMPLEX SUBUNIT 3"/>
    <property type="match status" value="1"/>
</dbReference>
<dbReference type="OrthoDB" id="10255247at2759"/>
<feature type="compositionally biased region" description="Basic residues" evidence="3">
    <location>
        <begin position="535"/>
        <end position="548"/>
    </location>
</feature>
<feature type="compositionally biased region" description="Acidic residues" evidence="3">
    <location>
        <begin position="498"/>
        <end position="513"/>
    </location>
</feature>
<sequence length="548" mass="64251">MSRVYSGNRNQKEMRSYEEELDHQMKKSKLLEADRTAFWKSGEETKQKNKEYIRQLKQENAELKKLRDELIANKRATAPGVGNKTSQGFGQFQGDVRDENFWKRKLDQEKHLTKKSKDQLLQLQDKLNEVSETKFGAIEESSSQRQIRILENRLDKVMIKFNEAQSIKKTYEQIVKRLKEERVGYDNQLAAIERSLKGKEHDYEELLLLAHDAQHAKELAEAERNKYQHKMAAVKELRKTYLEDKRKAIEDREKTLKKTERQQEQQNLKSSLNQQELLNQEPQHHIDTNMQKVKYDDYTEAFRKLHEATGVTDVNEIIQKFTTQDETAKSLNDLKQQYSDRIDELQKKIEDNKELLNSFKYEGGDTMTRKQLDEIEENVNIAVAKCERTKLKYERVSKILVNVKAGIEHLYDKLYFQKLNGKGSIVVTDETLVEALSQIVEKMKIIYQPVKNSPNYNPEDFKQSAQGAANYISLNLLGWNPKEGGLQKNCRINFPDKNDEDVSNDEMDDDNDLDQATQKLKQKYEAQAKHDRAMRNKSQKNSKTQKKF</sequence>
<evidence type="ECO:0000313" key="5">
    <source>
        <dbReference type="EMBL" id="KRX03169.1"/>
    </source>
</evidence>
<gene>
    <name evidence="5" type="ORF">PPERSA_10542</name>
</gene>
<accession>A0A0V0QM80</accession>
<dbReference type="PANTHER" id="PTHR46518">
    <property type="entry name" value="COILED-COIL DOMAIN-CONTAINING PROTEIN 151"/>
    <property type="match status" value="1"/>
</dbReference>
<name>A0A0V0QM80_PSEPJ</name>
<dbReference type="InterPro" id="IPR033192">
    <property type="entry name" value="ODAD3"/>
</dbReference>
<feature type="region of interest" description="Disordered" evidence="3">
    <location>
        <begin position="1"/>
        <end position="21"/>
    </location>
</feature>
<comment type="caution">
    <text evidence="5">The sequence shown here is derived from an EMBL/GenBank/DDBJ whole genome shotgun (WGS) entry which is preliminary data.</text>
</comment>
<evidence type="ECO:0000313" key="6">
    <source>
        <dbReference type="Proteomes" id="UP000054937"/>
    </source>
</evidence>
<evidence type="ECO:0000256" key="1">
    <source>
        <dbReference type="ARBA" id="ARBA00023054"/>
    </source>
</evidence>
<feature type="compositionally biased region" description="Basic and acidic residues" evidence="3">
    <location>
        <begin position="522"/>
        <end position="534"/>
    </location>
</feature>
<feature type="region of interest" description="Disordered" evidence="3">
    <location>
        <begin position="494"/>
        <end position="548"/>
    </location>
</feature>
<organism evidence="5 6">
    <name type="scientific">Pseudocohnilembus persalinus</name>
    <name type="common">Ciliate</name>
    <dbReference type="NCBI Taxonomy" id="266149"/>
    <lineage>
        <taxon>Eukaryota</taxon>
        <taxon>Sar</taxon>
        <taxon>Alveolata</taxon>
        <taxon>Ciliophora</taxon>
        <taxon>Intramacronucleata</taxon>
        <taxon>Oligohymenophorea</taxon>
        <taxon>Scuticociliatia</taxon>
        <taxon>Philasterida</taxon>
        <taxon>Pseudocohnilembidae</taxon>
        <taxon>Pseudocohnilembus</taxon>
    </lineage>
</organism>
<dbReference type="GO" id="GO:0036158">
    <property type="term" value="P:outer dynein arm assembly"/>
    <property type="evidence" value="ECO:0007669"/>
    <property type="project" value="InterPro"/>
</dbReference>
<dbReference type="GO" id="GO:0035253">
    <property type="term" value="C:ciliary rootlet"/>
    <property type="evidence" value="ECO:0007669"/>
    <property type="project" value="TreeGrafter"/>
</dbReference>
<feature type="domain" description="ODAD1 central coiled coil region" evidence="4">
    <location>
        <begin position="144"/>
        <end position="414"/>
    </location>
</feature>
<evidence type="ECO:0000256" key="3">
    <source>
        <dbReference type="SAM" id="MobiDB-lite"/>
    </source>
</evidence>
<dbReference type="Proteomes" id="UP000054937">
    <property type="component" value="Unassembled WGS sequence"/>
</dbReference>